<keyword evidence="6" id="KW-0626">Porin</keyword>
<comment type="subcellular location">
    <subcellularLocation>
        <location evidence="1">Cell outer membrane</location>
        <topology evidence="1">Multi-pass membrane protein</topology>
    </subcellularLocation>
</comment>
<dbReference type="InterPro" id="IPR028974">
    <property type="entry name" value="TSP_type-3_rpt"/>
</dbReference>
<keyword evidence="4" id="KW-0812">Transmembrane</keyword>
<dbReference type="PANTHER" id="PTHR30329">
    <property type="entry name" value="STATOR ELEMENT OF FLAGELLAR MOTOR COMPLEX"/>
    <property type="match status" value="1"/>
</dbReference>
<keyword evidence="5" id="KW-0406">Ion transport</keyword>
<dbReference type="RefSeq" id="WP_269038347.1">
    <property type="nucleotide sequence ID" value="NZ_CP114040.1"/>
</dbReference>
<dbReference type="SUPFAM" id="SSF103647">
    <property type="entry name" value="TSP type-3 repeat"/>
    <property type="match status" value="1"/>
</dbReference>
<dbReference type="Gene3D" id="2.40.160.20">
    <property type="match status" value="1"/>
</dbReference>
<protein>
    <submittedName>
        <fullName evidence="13">OmpA family protein</fullName>
    </submittedName>
</protein>
<feature type="compositionally biased region" description="Basic and acidic residues" evidence="10">
    <location>
        <begin position="214"/>
        <end position="237"/>
    </location>
</feature>
<dbReference type="Proteomes" id="UP001164459">
    <property type="component" value="Chromosome"/>
</dbReference>
<evidence type="ECO:0000256" key="10">
    <source>
        <dbReference type="SAM" id="MobiDB-lite"/>
    </source>
</evidence>
<dbReference type="InterPro" id="IPR011250">
    <property type="entry name" value="OMP/PagP_B-barrel"/>
</dbReference>
<dbReference type="PROSITE" id="PS51123">
    <property type="entry name" value="OMPA_2"/>
    <property type="match status" value="1"/>
</dbReference>
<evidence type="ECO:0000259" key="12">
    <source>
        <dbReference type="PROSITE" id="PS51123"/>
    </source>
</evidence>
<proteinExistence type="predicted"/>
<evidence type="ECO:0000313" key="13">
    <source>
        <dbReference type="EMBL" id="WAS96005.1"/>
    </source>
</evidence>
<keyword evidence="8" id="KW-0998">Cell outer membrane</keyword>
<evidence type="ECO:0000256" key="6">
    <source>
        <dbReference type="ARBA" id="ARBA00023114"/>
    </source>
</evidence>
<feature type="chain" id="PRO_5045150871" evidence="11">
    <location>
        <begin position="26"/>
        <end position="458"/>
    </location>
</feature>
<evidence type="ECO:0000313" key="14">
    <source>
        <dbReference type="Proteomes" id="UP001164459"/>
    </source>
</evidence>
<gene>
    <name evidence="13" type="ORF">O0S08_07550</name>
</gene>
<feature type="compositionally biased region" description="Basic and acidic residues" evidence="10">
    <location>
        <begin position="303"/>
        <end position="318"/>
    </location>
</feature>
<evidence type="ECO:0000256" key="7">
    <source>
        <dbReference type="ARBA" id="ARBA00023136"/>
    </source>
</evidence>
<feature type="compositionally biased region" description="Basic and acidic residues" evidence="10">
    <location>
        <begin position="246"/>
        <end position="263"/>
    </location>
</feature>
<reference evidence="13" key="1">
    <citation type="submission" date="2022-11" db="EMBL/GenBank/DDBJ databases">
        <title>Minimal conservation of predation-associated metabolite biosynthetic gene clusters underscores biosynthetic potential of Myxococcota including descriptions for ten novel species: Archangium lansinium sp. nov., Myxococcus landrumus sp. nov., Nannocystis bai.</title>
        <authorList>
            <person name="Ahearne A."/>
            <person name="Stevens C."/>
            <person name="Dowd S."/>
        </authorList>
    </citation>
    <scope>NUCLEOTIDE SEQUENCE</scope>
    <source>
        <strain evidence="13">Fl3</strain>
    </source>
</reference>
<evidence type="ECO:0000256" key="4">
    <source>
        <dbReference type="ARBA" id="ARBA00022692"/>
    </source>
</evidence>
<dbReference type="InterPro" id="IPR006665">
    <property type="entry name" value="OmpA-like"/>
</dbReference>
<feature type="region of interest" description="Disordered" evidence="10">
    <location>
        <begin position="210"/>
        <end position="318"/>
    </location>
</feature>
<dbReference type="Pfam" id="PF00691">
    <property type="entry name" value="OmpA"/>
    <property type="match status" value="1"/>
</dbReference>
<dbReference type="SUPFAM" id="SSF103088">
    <property type="entry name" value="OmpA-like"/>
    <property type="match status" value="1"/>
</dbReference>
<accession>A0ABY7HA74</accession>
<dbReference type="PRINTS" id="PR01021">
    <property type="entry name" value="OMPADOMAIN"/>
</dbReference>
<evidence type="ECO:0000256" key="3">
    <source>
        <dbReference type="ARBA" id="ARBA00022452"/>
    </source>
</evidence>
<evidence type="ECO:0000256" key="11">
    <source>
        <dbReference type="SAM" id="SignalP"/>
    </source>
</evidence>
<keyword evidence="14" id="KW-1185">Reference proteome</keyword>
<dbReference type="PANTHER" id="PTHR30329:SF21">
    <property type="entry name" value="LIPOPROTEIN YIAD-RELATED"/>
    <property type="match status" value="1"/>
</dbReference>
<organism evidence="13 14">
    <name type="scientific">Nannocystis punicea</name>
    <dbReference type="NCBI Taxonomy" id="2995304"/>
    <lineage>
        <taxon>Bacteria</taxon>
        <taxon>Pseudomonadati</taxon>
        <taxon>Myxococcota</taxon>
        <taxon>Polyangia</taxon>
        <taxon>Nannocystales</taxon>
        <taxon>Nannocystaceae</taxon>
        <taxon>Nannocystis</taxon>
    </lineage>
</organism>
<dbReference type="InterPro" id="IPR050330">
    <property type="entry name" value="Bact_OuterMem_StrucFunc"/>
</dbReference>
<dbReference type="InterPro" id="IPR006664">
    <property type="entry name" value="OMP_bac"/>
</dbReference>
<feature type="signal peptide" evidence="11">
    <location>
        <begin position="1"/>
        <end position="25"/>
    </location>
</feature>
<evidence type="ECO:0000256" key="2">
    <source>
        <dbReference type="ARBA" id="ARBA00022448"/>
    </source>
</evidence>
<keyword evidence="7 9" id="KW-0472">Membrane</keyword>
<dbReference type="Gene3D" id="3.30.1330.60">
    <property type="entry name" value="OmpA-like domain"/>
    <property type="match status" value="1"/>
</dbReference>
<dbReference type="InterPro" id="IPR036737">
    <property type="entry name" value="OmpA-like_sf"/>
</dbReference>
<evidence type="ECO:0000256" key="8">
    <source>
        <dbReference type="ARBA" id="ARBA00023237"/>
    </source>
</evidence>
<name>A0ABY7HA74_9BACT</name>
<feature type="domain" description="OmpA-like" evidence="12">
    <location>
        <begin position="342"/>
        <end position="458"/>
    </location>
</feature>
<keyword evidence="11" id="KW-0732">Signal</keyword>
<dbReference type="EMBL" id="CP114040">
    <property type="protein sequence ID" value="WAS96005.1"/>
    <property type="molecule type" value="Genomic_DNA"/>
</dbReference>
<evidence type="ECO:0000256" key="5">
    <source>
        <dbReference type="ARBA" id="ARBA00023065"/>
    </source>
</evidence>
<keyword evidence="3" id="KW-1134">Transmembrane beta strand</keyword>
<dbReference type="SUPFAM" id="SSF56925">
    <property type="entry name" value="OMPA-like"/>
    <property type="match status" value="1"/>
</dbReference>
<evidence type="ECO:0000256" key="1">
    <source>
        <dbReference type="ARBA" id="ARBA00004571"/>
    </source>
</evidence>
<dbReference type="Gene3D" id="4.10.1080.10">
    <property type="entry name" value="TSP type-3 repeat"/>
    <property type="match status" value="1"/>
</dbReference>
<keyword evidence="2" id="KW-0813">Transport</keyword>
<evidence type="ECO:0000256" key="9">
    <source>
        <dbReference type="PROSITE-ProRule" id="PRU00473"/>
    </source>
</evidence>
<dbReference type="CDD" id="cd07185">
    <property type="entry name" value="OmpA_C-like"/>
    <property type="match status" value="1"/>
</dbReference>
<sequence>MKTTRRVTLLAALVVAGAPMTEAGAAEKAKEAGDSAIRRFRPERNTAELGIFLGLAVFARYHDFYDPATAPQEPLRRPSFEGGVRAAYFPLSFLGAELEFGALPVTYDPGGSAFLYAFRGHAILQLPFFRVVPFLLGGYGLMGLRSKPEVAGRDIDPIGHYGAGVKFHVNRLLALRLDVRHLIAAQAAQQGDGTSHLEVLAGASLTLGRKKPARPVEKVDPDRDRDGVLNDADRCPDEPGDLPDGCPDRDSDGDGIFDSKDRCPTVPGVEPDGCPPPDRDRDGFLDPDDKCPEEPGVAPDGCPIRDSDGDKILDPDDRCVDQPETRNGFEDTDGCPDELPAAVTRFTGVIKGIYFDLGKATIKPKSKQTMEGTVQVLKDFPDLRVEIVGHTDNTGSREVNVELSRRRAEAVRDYLVAAGIAAERLRIRGAGPDEPIADNKTAKGRATNRRIEYKLLTD</sequence>
<feature type="compositionally biased region" description="Basic and acidic residues" evidence="10">
    <location>
        <begin position="277"/>
        <end position="293"/>
    </location>
</feature>